<gene>
    <name evidence="8" type="primary">ga24704</name>
    <name evidence="8" type="ORF">PR202_ga24704</name>
</gene>
<keyword evidence="5" id="KW-0804">Transcription</keyword>
<dbReference type="PANTHER" id="PTHR33304">
    <property type="match status" value="1"/>
</dbReference>
<protein>
    <recommendedName>
        <fullName evidence="7">AIPP2-like SPOC-like domain-containing protein</fullName>
    </recommendedName>
</protein>
<evidence type="ECO:0000313" key="9">
    <source>
        <dbReference type="Proteomes" id="UP001054889"/>
    </source>
</evidence>
<evidence type="ECO:0000256" key="1">
    <source>
        <dbReference type="ARBA" id="ARBA00022723"/>
    </source>
</evidence>
<evidence type="ECO:0000256" key="3">
    <source>
        <dbReference type="ARBA" id="ARBA00022833"/>
    </source>
</evidence>
<feature type="compositionally biased region" description="Polar residues" evidence="6">
    <location>
        <begin position="196"/>
        <end position="215"/>
    </location>
</feature>
<name>A0AAV5DA09_ELECO</name>
<comment type="caution">
    <text evidence="8">The sequence shown here is derived from an EMBL/GenBank/DDBJ whole genome shotgun (WGS) entry which is preliminary data.</text>
</comment>
<feature type="region of interest" description="Disordered" evidence="6">
    <location>
        <begin position="23"/>
        <end position="49"/>
    </location>
</feature>
<organism evidence="8 9">
    <name type="scientific">Eleusine coracana subsp. coracana</name>
    <dbReference type="NCBI Taxonomy" id="191504"/>
    <lineage>
        <taxon>Eukaryota</taxon>
        <taxon>Viridiplantae</taxon>
        <taxon>Streptophyta</taxon>
        <taxon>Embryophyta</taxon>
        <taxon>Tracheophyta</taxon>
        <taxon>Spermatophyta</taxon>
        <taxon>Magnoliopsida</taxon>
        <taxon>Liliopsida</taxon>
        <taxon>Poales</taxon>
        <taxon>Poaceae</taxon>
        <taxon>PACMAD clade</taxon>
        <taxon>Chloridoideae</taxon>
        <taxon>Cynodonteae</taxon>
        <taxon>Eleusininae</taxon>
        <taxon>Eleusine</taxon>
    </lineage>
</organism>
<evidence type="ECO:0000256" key="5">
    <source>
        <dbReference type="ARBA" id="ARBA00023163"/>
    </source>
</evidence>
<evidence type="ECO:0000256" key="6">
    <source>
        <dbReference type="SAM" id="MobiDB-lite"/>
    </source>
</evidence>
<feature type="region of interest" description="Disordered" evidence="6">
    <location>
        <begin position="422"/>
        <end position="460"/>
    </location>
</feature>
<feature type="compositionally biased region" description="Polar residues" evidence="6">
    <location>
        <begin position="797"/>
        <end position="817"/>
    </location>
</feature>
<dbReference type="InterPro" id="IPR056280">
    <property type="entry name" value="AIPP2-like_SPOC"/>
</dbReference>
<dbReference type="PANTHER" id="PTHR33304:SF59">
    <property type="entry name" value="RING_FYVE_PHD ZINC FINGER SUPERFAMILY PROTEIN"/>
    <property type="match status" value="1"/>
</dbReference>
<accession>A0AAV5DA09</accession>
<dbReference type="EMBL" id="BQKI01000013">
    <property type="protein sequence ID" value="GJN06927.1"/>
    <property type="molecule type" value="Genomic_DNA"/>
</dbReference>
<feature type="region of interest" description="Disordered" evidence="6">
    <location>
        <begin position="711"/>
        <end position="835"/>
    </location>
</feature>
<keyword evidence="9" id="KW-1185">Reference proteome</keyword>
<reference evidence="8" key="1">
    <citation type="journal article" date="2018" name="DNA Res.">
        <title>Multiple hybrid de novo genome assembly of finger millet, an orphan allotetraploid crop.</title>
        <authorList>
            <person name="Hatakeyama M."/>
            <person name="Aluri S."/>
            <person name="Balachadran M.T."/>
            <person name="Sivarajan S.R."/>
            <person name="Patrignani A."/>
            <person name="Gruter S."/>
            <person name="Poveda L."/>
            <person name="Shimizu-Inatsugi R."/>
            <person name="Baeten J."/>
            <person name="Francoijs K.J."/>
            <person name="Nataraja K.N."/>
            <person name="Reddy Y.A.N."/>
            <person name="Phadnis S."/>
            <person name="Ravikumar R.L."/>
            <person name="Schlapbach R."/>
            <person name="Sreeman S.M."/>
            <person name="Shimizu K.K."/>
        </authorList>
    </citation>
    <scope>NUCLEOTIDE SEQUENCE</scope>
</reference>
<feature type="compositionally biased region" description="Basic and acidic residues" evidence="6">
    <location>
        <begin position="778"/>
        <end position="794"/>
    </location>
</feature>
<sequence>MNGDSFSSTNDVERYHRRVTDNSFSILPSAEQVHDSSHKAESVEQPHPLEVVKPDGLYDLALDPALKNKENICSENAVSSREPTLNSILPSAEQADRSSHIVESVEQPHPLEVVKPDGSDHSASEQALETKEHIGSKHSAGSFEPTLNSIEWLDLSTKKDSCISSLNVVVGSIPHEMKTDLFSSINDVERSHPSIIGSSPTTQSEEQVDSSSSALDSWKQPHPLEVIPPSFNMPKSIEGSKSPSTYSQPVQGSDRNIGNDPLNSYKVFLDSRSTSKAIERSCFSNGQGGSTIEKDAPDMTECMLHKEFVAPAFDNLKGSNLSVEKDCLVYSADKHLLCAKDKREQGQSKVTSHQNILRGEVICSVLNERSNSWEISENSNPKSALMENQHGSNLEDGVHKTSVHADKNVTCKKALQTEGVNSEVLPSKTVNPCKETKSSSEKRQNQSKKPSRCRTGNPKYKIRMKKKSIEANDAENALLGDSNGGCAQNDTAELASQDVVARDHCSVSRMPVISAPIDRPYWIGIMKIGQEYISLAAHLSNTACKKVQEFSRSLPPVMKVTKHPNLKAWPSRWEESEPTAEDIALYFFPDNMRPNKDLDQLVHDVDVTDQNIVLEYAVGFAKLLIFPSVFLPEKFQLFQGKHYLWGVFKQRKVSSKRDVPVKKQDCISQVTKKRKDQQDKVQIETLDQGKPVPPVKKRDCTSPIAKKRKYQRVKVQVGKLDQQKPLPSVKKQDCTSQVAKKRKDQQDKVRGNTLDQEKPVPSVKKQDCTSQVVKKRKYQQDKVQVDTLNHEKPVSKHNISNDNQPMPDSVNGINAETIQPGDDGKAQPSSEAPAPMCFGLVDVETPRSHQLIRELQNEGASILAVN</sequence>
<feature type="region of interest" description="Disordered" evidence="6">
    <location>
        <begin position="112"/>
        <end position="141"/>
    </location>
</feature>
<dbReference type="GO" id="GO:0034244">
    <property type="term" value="P:negative regulation of transcription elongation by RNA polymerase II"/>
    <property type="evidence" value="ECO:0007669"/>
    <property type="project" value="InterPro"/>
</dbReference>
<dbReference type="GO" id="GO:0140566">
    <property type="term" value="F:histone reader activity"/>
    <property type="evidence" value="ECO:0007669"/>
    <property type="project" value="InterPro"/>
</dbReference>
<reference evidence="8" key="2">
    <citation type="submission" date="2021-12" db="EMBL/GenBank/DDBJ databases">
        <title>Resequencing data analysis of finger millet.</title>
        <authorList>
            <person name="Hatakeyama M."/>
            <person name="Aluri S."/>
            <person name="Balachadran M.T."/>
            <person name="Sivarajan S.R."/>
            <person name="Poveda L."/>
            <person name="Shimizu-Inatsugi R."/>
            <person name="Schlapbach R."/>
            <person name="Sreeman S.M."/>
            <person name="Shimizu K.K."/>
        </authorList>
    </citation>
    <scope>NUCLEOTIDE SEQUENCE</scope>
</reference>
<evidence type="ECO:0000259" key="7">
    <source>
        <dbReference type="Pfam" id="PF23121"/>
    </source>
</evidence>
<feature type="compositionally biased region" description="Polar residues" evidence="6">
    <location>
        <begin position="239"/>
        <end position="256"/>
    </location>
</feature>
<feature type="compositionally biased region" description="Basic and acidic residues" evidence="6">
    <location>
        <begin position="434"/>
        <end position="444"/>
    </location>
</feature>
<evidence type="ECO:0000313" key="8">
    <source>
        <dbReference type="EMBL" id="GJN06927.1"/>
    </source>
</evidence>
<keyword evidence="2" id="KW-0863">Zinc-finger</keyword>
<keyword evidence="4" id="KW-0805">Transcription regulation</keyword>
<feature type="domain" description="AIPP2-like SPOC-like" evidence="7">
    <location>
        <begin position="522"/>
        <end position="648"/>
    </location>
</feature>
<dbReference type="GO" id="GO:0008270">
    <property type="term" value="F:zinc ion binding"/>
    <property type="evidence" value="ECO:0007669"/>
    <property type="project" value="UniProtKB-KW"/>
</dbReference>
<proteinExistence type="predicted"/>
<feature type="compositionally biased region" description="Basic and acidic residues" evidence="6">
    <location>
        <begin position="32"/>
        <end position="44"/>
    </location>
</feature>
<feature type="region of interest" description="Disordered" evidence="6">
    <location>
        <begin position="191"/>
        <end position="261"/>
    </location>
</feature>
<dbReference type="InterPro" id="IPR049914">
    <property type="entry name" value="PHD1-3/5-6"/>
</dbReference>
<evidence type="ECO:0000256" key="2">
    <source>
        <dbReference type="ARBA" id="ARBA00022771"/>
    </source>
</evidence>
<keyword evidence="3" id="KW-0862">Zinc</keyword>
<evidence type="ECO:0000256" key="4">
    <source>
        <dbReference type="ARBA" id="ARBA00023015"/>
    </source>
</evidence>
<feature type="compositionally biased region" description="Basic and acidic residues" evidence="6">
    <location>
        <begin position="112"/>
        <end position="135"/>
    </location>
</feature>
<feature type="compositionally biased region" description="Basic and acidic residues" evidence="6">
    <location>
        <begin position="744"/>
        <end position="758"/>
    </location>
</feature>
<dbReference type="Proteomes" id="UP001054889">
    <property type="component" value="Unassembled WGS sequence"/>
</dbReference>
<dbReference type="AlphaFoldDB" id="A0AAV5DA09"/>
<keyword evidence="1" id="KW-0479">Metal-binding</keyword>
<dbReference type="Pfam" id="PF23121">
    <property type="entry name" value="SPOC_AIPP2"/>
    <property type="match status" value="1"/>
</dbReference>